<sequence length="239" mass="26329">MSEDTSKASPARQHPTWTLQQAYDIYDRAVDGEGLLRFTKVALAVVDTPTPMLDRIRLIELVETAVADPLETADLYTQANSPWQLAKWYQNLMQGKTEAEMQELRVLIHETGDVARRKQQAANMSEGEEDDGSEEDEGPDTTGQLGGSSKPVPSRSTSVEPPSIELDRNSDRPATSMSPEQTLVIRPSKSGAIAQSRSSMAIDLKSEPQIMEAVKGSERKAEASRSSKKESELRLMHTS</sequence>
<keyword evidence="3" id="KW-1185">Reference proteome</keyword>
<feature type="region of interest" description="Disordered" evidence="1">
    <location>
        <begin position="116"/>
        <end position="239"/>
    </location>
</feature>
<evidence type="ECO:0000313" key="3">
    <source>
        <dbReference type="Proteomes" id="UP000237631"/>
    </source>
</evidence>
<feature type="compositionally biased region" description="Polar residues" evidence="1">
    <location>
        <begin position="172"/>
        <end position="181"/>
    </location>
</feature>
<dbReference type="AlphaFoldDB" id="A0A2S6C8P8"/>
<feature type="compositionally biased region" description="Acidic residues" evidence="1">
    <location>
        <begin position="126"/>
        <end position="139"/>
    </location>
</feature>
<comment type="caution">
    <text evidence="2">The sequence shown here is derived from an EMBL/GenBank/DDBJ whole genome shotgun (WGS) entry which is preliminary data.</text>
</comment>
<feature type="compositionally biased region" description="Basic and acidic residues" evidence="1">
    <location>
        <begin position="215"/>
        <end position="239"/>
    </location>
</feature>
<evidence type="ECO:0000313" key="2">
    <source>
        <dbReference type="EMBL" id="PPJ56105.1"/>
    </source>
</evidence>
<reference evidence="3" key="1">
    <citation type="journal article" date="2017" name="bioRxiv">
        <title>Conservation of a gene cluster reveals novel cercosporin biosynthetic mechanisms and extends production to the genus Colletotrichum.</title>
        <authorList>
            <person name="de Jonge R."/>
            <person name="Ebert M.K."/>
            <person name="Huitt-Roehl C.R."/>
            <person name="Pal P."/>
            <person name="Suttle J.C."/>
            <person name="Spanner R.E."/>
            <person name="Neubauer J.D."/>
            <person name="Jurick W.M.II."/>
            <person name="Stott K.A."/>
            <person name="Secor G.A."/>
            <person name="Thomma B.P.H.J."/>
            <person name="Van de Peer Y."/>
            <person name="Townsend C.A."/>
            <person name="Bolton M.D."/>
        </authorList>
    </citation>
    <scope>NUCLEOTIDE SEQUENCE [LARGE SCALE GENOMIC DNA]</scope>
    <source>
        <strain evidence="3">CBS538.71</strain>
    </source>
</reference>
<evidence type="ECO:0000256" key="1">
    <source>
        <dbReference type="SAM" id="MobiDB-lite"/>
    </source>
</evidence>
<dbReference type="OrthoDB" id="3650043at2759"/>
<organism evidence="2 3">
    <name type="scientific">Cercospora berteroae</name>
    <dbReference type="NCBI Taxonomy" id="357750"/>
    <lineage>
        <taxon>Eukaryota</taxon>
        <taxon>Fungi</taxon>
        <taxon>Dikarya</taxon>
        <taxon>Ascomycota</taxon>
        <taxon>Pezizomycotina</taxon>
        <taxon>Dothideomycetes</taxon>
        <taxon>Dothideomycetidae</taxon>
        <taxon>Mycosphaerellales</taxon>
        <taxon>Mycosphaerellaceae</taxon>
        <taxon>Cercospora</taxon>
    </lineage>
</organism>
<gene>
    <name evidence="2" type="ORF">CBER1_02074</name>
</gene>
<dbReference type="Proteomes" id="UP000237631">
    <property type="component" value="Unassembled WGS sequence"/>
</dbReference>
<proteinExistence type="predicted"/>
<dbReference type="EMBL" id="PNEN01000526">
    <property type="protein sequence ID" value="PPJ56105.1"/>
    <property type="molecule type" value="Genomic_DNA"/>
</dbReference>
<name>A0A2S6C8P8_9PEZI</name>
<accession>A0A2S6C8P8</accession>
<protein>
    <submittedName>
        <fullName evidence="2">Uncharacterized protein</fullName>
    </submittedName>
</protein>